<evidence type="ECO:0000256" key="8">
    <source>
        <dbReference type="ARBA" id="ARBA00023273"/>
    </source>
</evidence>
<dbReference type="PANTHER" id="PTHR14885:SF1">
    <property type="entry name" value="CILIA- AND FLAGELLA-ASSOCIATED PROTEIN 43"/>
    <property type="match status" value="1"/>
</dbReference>
<dbReference type="AlphaFoldDB" id="A0A9D3P6H3"/>
<dbReference type="OrthoDB" id="535167at2759"/>
<gene>
    <name evidence="9" type="ORF">KOW79_002367</name>
</gene>
<keyword evidence="8" id="KW-0966">Cell projection</keyword>
<name>A0A9D3P6H3_9TELE</name>
<comment type="caution">
    <text evidence="9">The sequence shown here is derived from an EMBL/GenBank/DDBJ whole genome shotgun (WGS) entry which is preliminary data.</text>
</comment>
<evidence type="ECO:0000256" key="5">
    <source>
        <dbReference type="ARBA" id="ARBA00022737"/>
    </source>
</evidence>
<evidence type="ECO:0000256" key="1">
    <source>
        <dbReference type="ARBA" id="ARBA00004138"/>
    </source>
</evidence>
<sequence>MKGKVIKAFHSGCEVENFPMNERTVKELEELSRVEAIREMEKADTSATLEKDEKIKWLDVESLEFTGSLSAHYGGPNPHLYSQFDLHTRDQKMNQIILLQVMSSFYPDCIYKETKC</sequence>
<keyword evidence="6" id="KW-0175">Coiled coil</keyword>
<keyword evidence="10" id="KW-1185">Reference proteome</keyword>
<comment type="subcellular location">
    <subcellularLocation>
        <location evidence="1">Cell projection</location>
        <location evidence="1">Cilium</location>
    </subcellularLocation>
    <subcellularLocation>
        <location evidence="2">Cytoplasm</location>
        <location evidence="2">Cytoskeleton</location>
    </subcellularLocation>
</comment>
<dbReference type="EMBL" id="JAHKSW010000003">
    <property type="protein sequence ID" value="KAG7333960.1"/>
    <property type="molecule type" value="Genomic_DNA"/>
</dbReference>
<accession>A0A9D3P6H3</accession>
<evidence type="ECO:0000256" key="4">
    <source>
        <dbReference type="ARBA" id="ARBA00022574"/>
    </source>
</evidence>
<protein>
    <submittedName>
        <fullName evidence="9">Uncharacterized protein</fullName>
    </submittedName>
</protein>
<organism evidence="9 10">
    <name type="scientific">Hemibagrus wyckioides</name>
    <dbReference type="NCBI Taxonomy" id="337641"/>
    <lineage>
        <taxon>Eukaryota</taxon>
        <taxon>Metazoa</taxon>
        <taxon>Chordata</taxon>
        <taxon>Craniata</taxon>
        <taxon>Vertebrata</taxon>
        <taxon>Euteleostomi</taxon>
        <taxon>Actinopterygii</taxon>
        <taxon>Neopterygii</taxon>
        <taxon>Teleostei</taxon>
        <taxon>Ostariophysi</taxon>
        <taxon>Siluriformes</taxon>
        <taxon>Bagridae</taxon>
        <taxon>Hemibagrus</taxon>
    </lineage>
</organism>
<evidence type="ECO:0000256" key="6">
    <source>
        <dbReference type="ARBA" id="ARBA00023054"/>
    </source>
</evidence>
<keyword evidence="5" id="KW-0677">Repeat</keyword>
<keyword evidence="4" id="KW-0853">WD repeat</keyword>
<dbReference type="GO" id="GO:0007288">
    <property type="term" value="P:sperm axoneme assembly"/>
    <property type="evidence" value="ECO:0007669"/>
    <property type="project" value="TreeGrafter"/>
</dbReference>
<keyword evidence="7" id="KW-0206">Cytoskeleton</keyword>
<proteinExistence type="predicted"/>
<evidence type="ECO:0000256" key="2">
    <source>
        <dbReference type="ARBA" id="ARBA00004245"/>
    </source>
</evidence>
<dbReference type="GO" id="GO:0005930">
    <property type="term" value="C:axoneme"/>
    <property type="evidence" value="ECO:0007669"/>
    <property type="project" value="TreeGrafter"/>
</dbReference>
<reference evidence="9 10" key="1">
    <citation type="submission" date="2021-06" db="EMBL/GenBank/DDBJ databases">
        <title>Chromosome-level genome assembly of the red-tail catfish (Hemibagrus wyckioides).</title>
        <authorList>
            <person name="Shao F."/>
        </authorList>
    </citation>
    <scope>NUCLEOTIDE SEQUENCE [LARGE SCALE GENOMIC DNA]</scope>
    <source>
        <strain evidence="9">EC202008001</strain>
        <tissue evidence="9">Blood</tissue>
    </source>
</reference>
<evidence type="ECO:0000313" key="10">
    <source>
        <dbReference type="Proteomes" id="UP000824219"/>
    </source>
</evidence>
<evidence type="ECO:0000256" key="3">
    <source>
        <dbReference type="ARBA" id="ARBA00022490"/>
    </source>
</evidence>
<dbReference type="Proteomes" id="UP000824219">
    <property type="component" value="Linkage Group LG03"/>
</dbReference>
<evidence type="ECO:0000313" key="9">
    <source>
        <dbReference type="EMBL" id="KAG7333960.1"/>
    </source>
</evidence>
<evidence type="ECO:0000256" key="7">
    <source>
        <dbReference type="ARBA" id="ARBA00023212"/>
    </source>
</evidence>
<dbReference type="Pfam" id="PF25828">
    <property type="entry name" value="CC_Cfap43"/>
    <property type="match status" value="1"/>
</dbReference>
<keyword evidence="3" id="KW-0963">Cytoplasm</keyword>
<dbReference type="PANTHER" id="PTHR14885">
    <property type="entry name" value="CILIA- AND FLAGELLA-ASSOCIATED PROTEIN 43-RELATED"/>
    <property type="match status" value="1"/>
</dbReference>